<feature type="compositionally biased region" description="Low complexity" evidence="19">
    <location>
        <begin position="233"/>
        <end position="246"/>
    </location>
</feature>
<dbReference type="InterPro" id="IPR015943">
    <property type="entry name" value="WD40/YVTN_repeat-like_dom_sf"/>
</dbReference>
<dbReference type="SMART" id="SM00320">
    <property type="entry name" value="WD40"/>
    <property type="match status" value="2"/>
</dbReference>
<comment type="subcellular location">
    <subcellularLocation>
        <location evidence="3">Cytoplasm</location>
    </subcellularLocation>
    <subcellularLocation>
        <location evidence="2">Nucleus</location>
        <location evidence="2">PML body</location>
    </subcellularLocation>
</comment>
<dbReference type="SUPFAM" id="SSF50978">
    <property type="entry name" value="WD40 repeat-like"/>
    <property type="match status" value="1"/>
</dbReference>
<keyword evidence="16" id="KW-0539">Nucleus</keyword>
<evidence type="ECO:0000313" key="21">
    <source>
        <dbReference type="EMBL" id="AWP07956.1"/>
    </source>
</evidence>
<feature type="compositionally biased region" description="Acidic residues" evidence="19">
    <location>
        <begin position="247"/>
        <end position="257"/>
    </location>
</feature>
<reference evidence="21 22" key="1">
    <citation type="submission" date="2017-12" db="EMBL/GenBank/DDBJ databases">
        <title>Integrating genomic resources of turbot (Scophthalmus maximus) in depth evaluation of genetic and physical mapping variation across individuals.</title>
        <authorList>
            <person name="Martinez P."/>
        </authorList>
    </citation>
    <scope>NUCLEOTIDE SEQUENCE [LARGE SCALE GENOMIC DNA]</scope>
</reference>
<feature type="compositionally biased region" description="Polar residues" evidence="19">
    <location>
        <begin position="307"/>
        <end position="323"/>
    </location>
</feature>
<dbReference type="PANTHER" id="PTHR16047:SF7">
    <property type="entry name" value="E3 UBIQUITIN-PROTEIN LIGASE RFWD3"/>
    <property type="match status" value="1"/>
</dbReference>
<keyword evidence="11" id="KW-0227">DNA damage</keyword>
<dbReference type="InterPro" id="IPR036322">
    <property type="entry name" value="WD40_repeat_dom_sf"/>
</dbReference>
<dbReference type="PANTHER" id="PTHR16047">
    <property type="entry name" value="RFWD3 PROTEIN"/>
    <property type="match status" value="1"/>
</dbReference>
<keyword evidence="22" id="KW-1185">Reference proteome</keyword>
<dbReference type="InterPro" id="IPR013083">
    <property type="entry name" value="Znf_RING/FYVE/PHD"/>
</dbReference>
<feature type="region of interest" description="Disordered" evidence="19">
    <location>
        <begin position="59"/>
        <end position="84"/>
    </location>
</feature>
<dbReference type="AlphaFoldDB" id="A0A2U9BX61"/>
<dbReference type="GO" id="GO:0016567">
    <property type="term" value="P:protein ubiquitination"/>
    <property type="evidence" value="ECO:0007669"/>
    <property type="project" value="InterPro"/>
</dbReference>
<dbReference type="EMBL" id="CP026252">
    <property type="protein sequence ID" value="AWP07956.1"/>
    <property type="molecule type" value="Genomic_DNA"/>
</dbReference>
<dbReference type="Gene3D" id="3.30.40.10">
    <property type="entry name" value="Zinc/RING finger domain, C3HC4 (zinc finger)"/>
    <property type="match status" value="1"/>
</dbReference>
<dbReference type="CDD" id="cd16450">
    <property type="entry name" value="mRING-C3HGC3_RFWD3"/>
    <property type="match status" value="1"/>
</dbReference>
<dbReference type="SMART" id="SM00184">
    <property type="entry name" value="RING"/>
    <property type="match status" value="1"/>
</dbReference>
<keyword evidence="14" id="KW-0862">Zinc</keyword>
<dbReference type="SUPFAM" id="SSF57850">
    <property type="entry name" value="RING/U-box"/>
    <property type="match status" value="1"/>
</dbReference>
<keyword evidence="8" id="KW-0808">Transferase</keyword>
<evidence type="ECO:0000256" key="5">
    <source>
        <dbReference type="ARBA" id="ARBA00012483"/>
    </source>
</evidence>
<evidence type="ECO:0000313" key="22">
    <source>
        <dbReference type="Proteomes" id="UP000246464"/>
    </source>
</evidence>
<evidence type="ECO:0000256" key="15">
    <source>
        <dbReference type="ARBA" id="ARBA00023204"/>
    </source>
</evidence>
<proteinExistence type="predicted"/>
<feature type="domain" description="RING-type" evidence="20">
    <location>
        <begin position="334"/>
        <end position="380"/>
    </location>
</feature>
<dbReference type="GO" id="GO:0061630">
    <property type="term" value="F:ubiquitin protein ligase activity"/>
    <property type="evidence" value="ECO:0007669"/>
    <property type="project" value="UniProtKB-EC"/>
</dbReference>
<dbReference type="GO" id="GO:0036297">
    <property type="term" value="P:interstrand cross-link repair"/>
    <property type="evidence" value="ECO:0007669"/>
    <property type="project" value="InterPro"/>
</dbReference>
<comment type="catalytic activity">
    <reaction evidence="1">
        <text>S-ubiquitinyl-[E2 ubiquitin-conjugating enzyme]-L-cysteine + [acceptor protein]-L-lysine = [E2 ubiquitin-conjugating enzyme]-L-cysteine + N(6)-ubiquitinyl-[acceptor protein]-L-lysine.</text>
        <dbReference type="EC" id="2.3.2.27"/>
    </reaction>
</comment>
<dbReference type="STRING" id="52904.ENSSMAP00000005178"/>
<keyword evidence="10" id="KW-0677">Repeat</keyword>
<keyword evidence="9" id="KW-0479">Metal-binding</keyword>
<evidence type="ECO:0000256" key="2">
    <source>
        <dbReference type="ARBA" id="ARBA00004322"/>
    </source>
</evidence>
<dbReference type="Pfam" id="PF23419">
    <property type="entry name" value="WD40_RFWD3"/>
    <property type="match status" value="1"/>
</dbReference>
<feature type="compositionally biased region" description="Low complexity" evidence="19">
    <location>
        <begin position="153"/>
        <end position="168"/>
    </location>
</feature>
<evidence type="ECO:0000256" key="4">
    <source>
        <dbReference type="ARBA" id="ARBA00004906"/>
    </source>
</evidence>
<evidence type="ECO:0000256" key="11">
    <source>
        <dbReference type="ARBA" id="ARBA00022763"/>
    </source>
</evidence>
<keyword evidence="6" id="KW-0963">Cytoplasm</keyword>
<dbReference type="InterPro" id="IPR001680">
    <property type="entry name" value="WD40_rpt"/>
</dbReference>
<keyword evidence="7" id="KW-0853">WD repeat</keyword>
<evidence type="ECO:0000256" key="1">
    <source>
        <dbReference type="ARBA" id="ARBA00000900"/>
    </source>
</evidence>
<dbReference type="GO" id="GO:0005737">
    <property type="term" value="C:cytoplasm"/>
    <property type="evidence" value="ECO:0007669"/>
    <property type="project" value="UniProtKB-SubCell"/>
</dbReference>
<dbReference type="EC" id="2.3.2.27" evidence="5"/>
<feature type="region of interest" description="Disordered" evidence="19">
    <location>
        <begin position="97"/>
        <end position="205"/>
    </location>
</feature>
<dbReference type="Gene3D" id="2.130.10.10">
    <property type="entry name" value="YVTN repeat-like/Quinoprotein amine dehydrogenase"/>
    <property type="match status" value="1"/>
</dbReference>
<evidence type="ECO:0000256" key="10">
    <source>
        <dbReference type="ARBA" id="ARBA00022737"/>
    </source>
</evidence>
<evidence type="ECO:0000256" key="18">
    <source>
        <dbReference type="SAM" id="Coils"/>
    </source>
</evidence>
<evidence type="ECO:0000256" key="7">
    <source>
        <dbReference type="ARBA" id="ARBA00022574"/>
    </source>
</evidence>
<evidence type="ECO:0000256" key="17">
    <source>
        <dbReference type="PROSITE-ProRule" id="PRU00175"/>
    </source>
</evidence>
<protein>
    <recommendedName>
        <fullName evidence="5">RING-type E3 ubiquitin transferase</fullName>
        <ecNumber evidence="5">2.3.2.27</ecNumber>
    </recommendedName>
</protein>
<evidence type="ECO:0000256" key="14">
    <source>
        <dbReference type="ARBA" id="ARBA00022833"/>
    </source>
</evidence>
<comment type="pathway">
    <text evidence="4">Protein modification; protein ubiquitination.</text>
</comment>
<dbReference type="GO" id="GO:0016605">
    <property type="term" value="C:PML body"/>
    <property type="evidence" value="ECO:0007669"/>
    <property type="project" value="UniProtKB-SubCell"/>
</dbReference>
<evidence type="ECO:0000256" key="3">
    <source>
        <dbReference type="ARBA" id="ARBA00004496"/>
    </source>
</evidence>
<accession>A0A2U9BX61</accession>
<sequence length="827" mass="89119">MYVLSQCKASATSVCGSVLGRRPRRLAREAFAVTGERRDREQLTVKVGLWPRPWLASLGRGRRGSRRSGASLEFPPHRDSSACERDPLRKACGAVSAETKKATGSHARLCAGPDGGRRQSQPVEAERGKAGKRRRMEAMEVDAPVEIQGGGREQQQAAVAGQAENANAPHVISDSGSSTEVDEDEENNDERQMAARGVPRRRRVRQGLRVHYPSQTAAPSRGFPDFLLRAPAASVAEPESSSTTEVSDSDEEEEERGEEGASAAVLPVNPAPPASSHVNASAHHTQPQDVGSANPSSAADNERTEAQHQGIQSVSEASASIQPSPGEENDGDTCTICFEAWTAAGEHRLSTLRCGHLFGFTCIQRWLKAQGQAAKCPQCNKKAKRSDIVLLYASKLKALDNSEQESLKRSLEQEQSLRRKAELESAQYKLKLQVVTNKYGQVEQELQELRSLMAQAGRSSVPSSSSSSGSATHLGLTQWADGSRTAQYSFSKAVLVSQAGGCRILSYCEPLSCLLASQPSPQPTLVPGCGVKKVSVVNMKASQYVPIHSKQIRGLSFNRQNDSLLLSAALDNTIKLTSLLTNTVVQTYNAGKPVWSCCWCLDNSNYVYAGLSNGSVLVYDTRDTSTHIQELQPLRSRCPVASLCYVPRAASSSFPCGGLIAGSLEGGCFWEQVSENTYRPHVLPLETAGCTDIQVETESRHCLVTYRPGRSNPSLRCVLMALNRTPQQDSSQLPSCSCSPVQTFSAGSSCKLLTKNAVFKSPGGGGTLVCAGDEATNSTMVWDAGSGSLLQKLPADMPVLDISPFAVNGENFLASLTEKMLKLYRWE</sequence>
<dbReference type="PROSITE" id="PS50089">
    <property type="entry name" value="ZF_RING_2"/>
    <property type="match status" value="1"/>
</dbReference>
<feature type="coiled-coil region" evidence="18">
    <location>
        <begin position="404"/>
        <end position="459"/>
    </location>
</feature>
<keyword evidence="18" id="KW-0175">Coiled coil</keyword>
<evidence type="ECO:0000256" key="16">
    <source>
        <dbReference type="ARBA" id="ARBA00023242"/>
    </source>
</evidence>
<name>A0A2U9BX61_SCOMX</name>
<dbReference type="Pfam" id="PF13639">
    <property type="entry name" value="zf-RING_2"/>
    <property type="match status" value="1"/>
</dbReference>
<feature type="compositionally biased region" description="Polar residues" evidence="19">
    <location>
        <begin position="277"/>
        <end position="299"/>
    </location>
</feature>
<gene>
    <name evidence="21" type="ORF">SMAX5B_001287</name>
</gene>
<keyword evidence="12 17" id="KW-0863">Zinc-finger</keyword>
<evidence type="ECO:0000256" key="9">
    <source>
        <dbReference type="ARBA" id="ARBA00022723"/>
    </source>
</evidence>
<keyword evidence="13" id="KW-0833">Ubl conjugation pathway</keyword>
<dbReference type="GO" id="GO:0008270">
    <property type="term" value="F:zinc ion binding"/>
    <property type="evidence" value="ECO:0007669"/>
    <property type="project" value="UniProtKB-KW"/>
</dbReference>
<keyword evidence="15" id="KW-0234">DNA repair</keyword>
<evidence type="ECO:0000256" key="12">
    <source>
        <dbReference type="ARBA" id="ARBA00022771"/>
    </source>
</evidence>
<dbReference type="InterPro" id="IPR056527">
    <property type="entry name" value="WD40_RFWD3"/>
</dbReference>
<evidence type="ECO:0000256" key="13">
    <source>
        <dbReference type="ARBA" id="ARBA00022786"/>
    </source>
</evidence>
<evidence type="ECO:0000256" key="19">
    <source>
        <dbReference type="SAM" id="MobiDB-lite"/>
    </source>
</evidence>
<dbReference type="InterPro" id="IPR001841">
    <property type="entry name" value="Znf_RING"/>
</dbReference>
<feature type="region of interest" description="Disordered" evidence="19">
    <location>
        <begin position="233"/>
        <end position="330"/>
    </location>
</feature>
<evidence type="ECO:0000256" key="8">
    <source>
        <dbReference type="ARBA" id="ARBA00022679"/>
    </source>
</evidence>
<evidence type="ECO:0000259" key="20">
    <source>
        <dbReference type="PROSITE" id="PS50089"/>
    </source>
</evidence>
<feature type="compositionally biased region" description="Basic and acidic residues" evidence="19">
    <location>
        <begin position="75"/>
        <end position="84"/>
    </location>
</feature>
<organism evidence="21 22">
    <name type="scientific">Scophthalmus maximus</name>
    <name type="common">Turbot</name>
    <name type="synonym">Psetta maxima</name>
    <dbReference type="NCBI Taxonomy" id="52904"/>
    <lineage>
        <taxon>Eukaryota</taxon>
        <taxon>Metazoa</taxon>
        <taxon>Chordata</taxon>
        <taxon>Craniata</taxon>
        <taxon>Vertebrata</taxon>
        <taxon>Euteleostomi</taxon>
        <taxon>Actinopterygii</taxon>
        <taxon>Neopterygii</taxon>
        <taxon>Teleostei</taxon>
        <taxon>Neoteleostei</taxon>
        <taxon>Acanthomorphata</taxon>
        <taxon>Carangaria</taxon>
        <taxon>Pleuronectiformes</taxon>
        <taxon>Pleuronectoidei</taxon>
        <taxon>Scophthalmidae</taxon>
        <taxon>Scophthalmus</taxon>
    </lineage>
</organism>
<evidence type="ECO:0000256" key="6">
    <source>
        <dbReference type="ARBA" id="ARBA00022490"/>
    </source>
</evidence>
<dbReference type="InterPro" id="IPR037381">
    <property type="entry name" value="RFWD3"/>
</dbReference>
<dbReference type="Proteomes" id="UP000246464">
    <property type="component" value="Chromosome 10"/>
</dbReference>